<comment type="caution">
    <text evidence="6">The sequence shown here is derived from an EMBL/GenBank/DDBJ whole genome shotgun (WGS) entry which is preliminary data.</text>
</comment>
<evidence type="ECO:0000313" key="6">
    <source>
        <dbReference type="EMBL" id="MFC7383095.1"/>
    </source>
</evidence>
<dbReference type="InterPro" id="IPR012967">
    <property type="entry name" value="COMT_dimerisation"/>
</dbReference>
<evidence type="ECO:0000256" key="2">
    <source>
        <dbReference type="ARBA" id="ARBA00022679"/>
    </source>
</evidence>
<dbReference type="InterPro" id="IPR029063">
    <property type="entry name" value="SAM-dependent_MTases_sf"/>
</dbReference>
<dbReference type="GO" id="GO:0008168">
    <property type="term" value="F:methyltransferase activity"/>
    <property type="evidence" value="ECO:0007669"/>
    <property type="project" value="UniProtKB-KW"/>
</dbReference>
<keyword evidence="3" id="KW-0949">S-adenosyl-L-methionine</keyword>
<accession>A0ABW2P4L7</accession>
<sequence length="342" mass="36897">MTTDAGLHTVMLMRELALSAGYAGILRAAAELRLADALGEAPATVTELALEVDADPEALARLLRALAVHGVFAEDGQGRYTHTEMSRLLRADAPRSMLYMVLWATEPWTWALWGRLAEAVRRGGEVFGEVYGKDFFTHLHEDAPDSAQVFDRAMTQSSVMSARMVAEMLDLDGAGVVADIAGGQGYLLATLLERHPTVRGVLFDLPKVLLNPDPRLAEGGTLAGRARLVPGDCRESVTPGADVYVLKNILEWEDESTLRALRNVRAAARPGAKVVVIENLVDGSPEMKFATAMDLLLLLNVGGRRHTKDGLVGLIGQAGLEVTDLRRVGPYLHMIESTVPGA</sequence>
<evidence type="ECO:0000256" key="3">
    <source>
        <dbReference type="ARBA" id="ARBA00022691"/>
    </source>
</evidence>
<dbReference type="InterPro" id="IPR036388">
    <property type="entry name" value="WH-like_DNA-bd_sf"/>
</dbReference>
<evidence type="ECO:0000256" key="1">
    <source>
        <dbReference type="ARBA" id="ARBA00022603"/>
    </source>
</evidence>
<dbReference type="PROSITE" id="PS51683">
    <property type="entry name" value="SAM_OMT_II"/>
    <property type="match status" value="1"/>
</dbReference>
<dbReference type="PIRSF" id="PIRSF005739">
    <property type="entry name" value="O-mtase"/>
    <property type="match status" value="1"/>
</dbReference>
<dbReference type="CDD" id="cd02440">
    <property type="entry name" value="AdoMet_MTases"/>
    <property type="match status" value="1"/>
</dbReference>
<dbReference type="InterPro" id="IPR001077">
    <property type="entry name" value="COMT_C"/>
</dbReference>
<dbReference type="Gene3D" id="1.10.10.10">
    <property type="entry name" value="Winged helix-like DNA-binding domain superfamily/Winged helix DNA-binding domain"/>
    <property type="match status" value="1"/>
</dbReference>
<dbReference type="RefSeq" id="WP_380826505.1">
    <property type="nucleotide sequence ID" value="NZ_JBHTCG010000007.1"/>
</dbReference>
<dbReference type="EMBL" id="JBHTCG010000007">
    <property type="protein sequence ID" value="MFC7383095.1"/>
    <property type="molecule type" value="Genomic_DNA"/>
</dbReference>
<protein>
    <submittedName>
        <fullName evidence="6">Methyltransferase</fullName>
    </submittedName>
</protein>
<keyword evidence="2" id="KW-0808">Transferase</keyword>
<dbReference type="PANTHER" id="PTHR43712">
    <property type="entry name" value="PUTATIVE (AFU_ORTHOLOGUE AFUA_4G14580)-RELATED"/>
    <property type="match status" value="1"/>
</dbReference>
<feature type="domain" description="O-methyltransferase dimerisation" evidence="5">
    <location>
        <begin position="25"/>
        <end position="89"/>
    </location>
</feature>
<dbReference type="Gene3D" id="1.10.287.1350">
    <property type="match status" value="1"/>
</dbReference>
<name>A0ABW2P4L7_9ACTN</name>
<dbReference type="Pfam" id="PF08100">
    <property type="entry name" value="Dimerisation"/>
    <property type="match status" value="1"/>
</dbReference>
<dbReference type="SUPFAM" id="SSF53335">
    <property type="entry name" value="S-adenosyl-L-methionine-dependent methyltransferases"/>
    <property type="match status" value="1"/>
</dbReference>
<evidence type="ECO:0000313" key="7">
    <source>
        <dbReference type="Proteomes" id="UP001596496"/>
    </source>
</evidence>
<gene>
    <name evidence="6" type="ORF">ACFQSB_12820</name>
</gene>
<dbReference type="InterPro" id="IPR016461">
    <property type="entry name" value="COMT-like"/>
</dbReference>
<organism evidence="6 7">
    <name type="scientific">Sphaerisporangium rhizosphaerae</name>
    <dbReference type="NCBI Taxonomy" id="2269375"/>
    <lineage>
        <taxon>Bacteria</taxon>
        <taxon>Bacillati</taxon>
        <taxon>Actinomycetota</taxon>
        <taxon>Actinomycetes</taxon>
        <taxon>Streptosporangiales</taxon>
        <taxon>Streptosporangiaceae</taxon>
        <taxon>Sphaerisporangium</taxon>
    </lineage>
</organism>
<dbReference type="Pfam" id="PF00891">
    <property type="entry name" value="Methyltransf_2"/>
    <property type="match status" value="1"/>
</dbReference>
<dbReference type="PANTHER" id="PTHR43712:SF2">
    <property type="entry name" value="O-METHYLTRANSFERASE CICE"/>
    <property type="match status" value="1"/>
</dbReference>
<evidence type="ECO:0000259" key="5">
    <source>
        <dbReference type="Pfam" id="PF08100"/>
    </source>
</evidence>
<dbReference type="GO" id="GO:0032259">
    <property type="term" value="P:methylation"/>
    <property type="evidence" value="ECO:0007669"/>
    <property type="project" value="UniProtKB-KW"/>
</dbReference>
<evidence type="ECO:0000259" key="4">
    <source>
        <dbReference type="Pfam" id="PF00891"/>
    </source>
</evidence>
<dbReference type="Gene3D" id="3.40.50.150">
    <property type="entry name" value="Vaccinia Virus protein VP39"/>
    <property type="match status" value="1"/>
</dbReference>
<keyword evidence="1 6" id="KW-0489">Methyltransferase</keyword>
<reference evidence="7" key="1">
    <citation type="journal article" date="2019" name="Int. J. Syst. Evol. Microbiol.">
        <title>The Global Catalogue of Microorganisms (GCM) 10K type strain sequencing project: providing services to taxonomists for standard genome sequencing and annotation.</title>
        <authorList>
            <consortium name="The Broad Institute Genomics Platform"/>
            <consortium name="The Broad Institute Genome Sequencing Center for Infectious Disease"/>
            <person name="Wu L."/>
            <person name="Ma J."/>
        </authorList>
    </citation>
    <scope>NUCLEOTIDE SEQUENCE [LARGE SCALE GENOMIC DNA]</scope>
    <source>
        <strain evidence="7">CECT 7649</strain>
    </source>
</reference>
<dbReference type="Proteomes" id="UP001596496">
    <property type="component" value="Unassembled WGS sequence"/>
</dbReference>
<dbReference type="SUPFAM" id="SSF46785">
    <property type="entry name" value="Winged helix' DNA-binding domain"/>
    <property type="match status" value="1"/>
</dbReference>
<proteinExistence type="predicted"/>
<dbReference type="InterPro" id="IPR036390">
    <property type="entry name" value="WH_DNA-bd_sf"/>
</dbReference>
<feature type="domain" description="O-methyltransferase C-terminal" evidence="4">
    <location>
        <begin position="113"/>
        <end position="320"/>
    </location>
</feature>
<keyword evidence="7" id="KW-1185">Reference proteome</keyword>